<evidence type="ECO:0000256" key="2">
    <source>
        <dbReference type="ARBA" id="ARBA00022679"/>
    </source>
</evidence>
<dbReference type="CDD" id="cd02440">
    <property type="entry name" value="AdoMet_MTases"/>
    <property type="match status" value="1"/>
</dbReference>
<dbReference type="Gene3D" id="3.40.50.150">
    <property type="entry name" value="Vaccinia Virus protein VP39"/>
    <property type="match status" value="1"/>
</dbReference>
<protein>
    <submittedName>
        <fullName evidence="4">Uncharacterized protein</fullName>
    </submittedName>
</protein>
<dbReference type="PANTHER" id="PTHR10509">
    <property type="entry name" value="O-METHYLTRANSFERASE-RELATED"/>
    <property type="match status" value="1"/>
</dbReference>
<name>A0A223ASU8_9FIRM</name>
<evidence type="ECO:0000256" key="3">
    <source>
        <dbReference type="ARBA" id="ARBA00022691"/>
    </source>
</evidence>
<dbReference type="PANTHER" id="PTHR10509:SF14">
    <property type="entry name" value="CAFFEOYL-COA O-METHYLTRANSFERASE 3-RELATED"/>
    <property type="match status" value="1"/>
</dbReference>
<sequence length="220" mass="25057">MSITDEKIVELIDSFHSPVSYKLGKLREFCEKDSVPLILRETESYLNTFLKITKPTNILEIGTAYGYSACYFATVCDGSHITTIERSPHMFEHAVPNIKLMGLEDHIDIKFGDANDILDHLIKDDSSESRFDLIFIDASKSHYREFFDRAEMLARPGASIICDNMLIHGYLTGSTVDPRRRHRTSVKRMKEFLEYLKGRKDLTISLLSCGDGLAVIKLND</sequence>
<keyword evidence="5" id="KW-1185">Reference proteome</keyword>
<dbReference type="SUPFAM" id="SSF53335">
    <property type="entry name" value="S-adenosyl-L-methionine-dependent methyltransferases"/>
    <property type="match status" value="1"/>
</dbReference>
<proteinExistence type="predicted"/>
<dbReference type="EMBL" id="CP016199">
    <property type="protein sequence ID" value="ASS38024.1"/>
    <property type="molecule type" value="Genomic_DNA"/>
</dbReference>
<keyword evidence="2" id="KW-0808">Transferase</keyword>
<keyword evidence="1" id="KW-0489">Methyltransferase</keyword>
<dbReference type="RefSeq" id="WP_094234259.1">
    <property type="nucleotide sequence ID" value="NZ_CP016199.1"/>
</dbReference>
<dbReference type="GO" id="GO:0008171">
    <property type="term" value="F:O-methyltransferase activity"/>
    <property type="evidence" value="ECO:0007669"/>
    <property type="project" value="InterPro"/>
</dbReference>
<reference evidence="5" key="1">
    <citation type="submission" date="2016-05" db="EMBL/GenBank/DDBJ databases">
        <authorList>
            <person name="Holder M.E."/>
            <person name="Ajami N.J."/>
            <person name="Petrosino J.F."/>
        </authorList>
    </citation>
    <scope>NUCLEOTIDE SEQUENCE [LARGE SCALE GENOMIC DNA]</scope>
    <source>
        <strain evidence="5">ATCC 700696</strain>
    </source>
</reference>
<evidence type="ECO:0000313" key="4">
    <source>
        <dbReference type="EMBL" id="ASS38024.1"/>
    </source>
</evidence>
<dbReference type="AlphaFoldDB" id="A0A223ASU8"/>
<dbReference type="PROSITE" id="PS51682">
    <property type="entry name" value="SAM_OMT_I"/>
    <property type="match status" value="1"/>
</dbReference>
<dbReference type="Pfam" id="PF01596">
    <property type="entry name" value="Methyltransf_3"/>
    <property type="match status" value="1"/>
</dbReference>
<dbReference type="InterPro" id="IPR002935">
    <property type="entry name" value="SAM_O-MeTrfase"/>
</dbReference>
<gene>
    <name evidence="4" type="ORF">AXF17_06010</name>
</gene>
<organism evidence="4 5">
    <name type="scientific">Mogibacterium pumilum</name>
    <dbReference type="NCBI Taxonomy" id="86332"/>
    <lineage>
        <taxon>Bacteria</taxon>
        <taxon>Bacillati</taxon>
        <taxon>Bacillota</taxon>
        <taxon>Clostridia</taxon>
        <taxon>Peptostreptococcales</taxon>
        <taxon>Anaerovoracaceae</taxon>
        <taxon>Mogibacterium</taxon>
    </lineage>
</organism>
<dbReference type="InterPro" id="IPR029063">
    <property type="entry name" value="SAM-dependent_MTases_sf"/>
</dbReference>
<dbReference type="OrthoDB" id="9799672at2"/>
<dbReference type="InterPro" id="IPR050362">
    <property type="entry name" value="Cation-dep_OMT"/>
</dbReference>
<dbReference type="GO" id="GO:0032259">
    <property type="term" value="P:methylation"/>
    <property type="evidence" value="ECO:0007669"/>
    <property type="project" value="UniProtKB-KW"/>
</dbReference>
<evidence type="ECO:0000256" key="1">
    <source>
        <dbReference type="ARBA" id="ARBA00022603"/>
    </source>
</evidence>
<keyword evidence="3" id="KW-0949">S-adenosyl-L-methionine</keyword>
<dbReference type="Proteomes" id="UP000214689">
    <property type="component" value="Chromosome"/>
</dbReference>
<evidence type="ECO:0000313" key="5">
    <source>
        <dbReference type="Proteomes" id="UP000214689"/>
    </source>
</evidence>
<accession>A0A223ASU8</accession>
<dbReference type="GO" id="GO:0008757">
    <property type="term" value="F:S-adenosylmethionine-dependent methyltransferase activity"/>
    <property type="evidence" value="ECO:0007669"/>
    <property type="project" value="TreeGrafter"/>
</dbReference>